<gene>
    <name evidence="4" type="ORF">PENTCL1PPCAC_12250</name>
</gene>
<dbReference type="GO" id="GO:0004713">
    <property type="term" value="F:protein tyrosine kinase activity"/>
    <property type="evidence" value="ECO:0007669"/>
    <property type="project" value="InterPro"/>
</dbReference>
<dbReference type="SMART" id="SM00219">
    <property type="entry name" value="TyrKc"/>
    <property type="match status" value="1"/>
</dbReference>
<keyword evidence="2" id="KW-0067">ATP-binding</keyword>
<reference evidence="4" key="1">
    <citation type="submission" date="2023-10" db="EMBL/GenBank/DDBJ databases">
        <title>Genome assembly of Pristionchus species.</title>
        <authorList>
            <person name="Yoshida K."/>
            <person name="Sommer R.J."/>
        </authorList>
    </citation>
    <scope>NUCLEOTIDE SEQUENCE</scope>
    <source>
        <strain evidence="4">RS0144</strain>
    </source>
</reference>
<dbReference type="InterPro" id="IPR001245">
    <property type="entry name" value="Ser-Thr/Tyr_kinase_cat_dom"/>
</dbReference>
<evidence type="ECO:0000313" key="4">
    <source>
        <dbReference type="EMBL" id="GMS90075.1"/>
    </source>
</evidence>
<evidence type="ECO:0000256" key="2">
    <source>
        <dbReference type="ARBA" id="ARBA00022840"/>
    </source>
</evidence>
<dbReference type="InterPro" id="IPR008266">
    <property type="entry name" value="Tyr_kinase_AS"/>
</dbReference>
<name>A0AAV5TCD1_9BILA</name>
<evidence type="ECO:0000313" key="5">
    <source>
        <dbReference type="Proteomes" id="UP001432027"/>
    </source>
</evidence>
<dbReference type="SUPFAM" id="SSF56112">
    <property type="entry name" value="Protein kinase-like (PK-like)"/>
    <property type="match status" value="1"/>
</dbReference>
<feature type="non-terminal residue" evidence="4">
    <location>
        <position position="129"/>
    </location>
</feature>
<protein>
    <recommendedName>
        <fullName evidence="3">Protein kinase domain-containing protein</fullName>
    </recommendedName>
</protein>
<dbReference type="InterPro" id="IPR020635">
    <property type="entry name" value="Tyr_kinase_cat_dom"/>
</dbReference>
<dbReference type="InterPro" id="IPR000719">
    <property type="entry name" value="Prot_kinase_dom"/>
</dbReference>
<dbReference type="InterPro" id="IPR050198">
    <property type="entry name" value="Non-receptor_tyrosine_kinases"/>
</dbReference>
<dbReference type="Gene3D" id="1.10.510.10">
    <property type="entry name" value="Transferase(Phosphotransferase) domain 1"/>
    <property type="match status" value="1"/>
</dbReference>
<sequence>EVASGMAYLESQHIVHRDLAARNILVGDTIDTIKIADFGLSRSLLDTQYYTTRNNCFSLAWTAPEAFVIGDILIPKPGKFTHAADVWSFGIVLWETYSNGEDPYGDIAADHLYHKLTEEGYRLPCPEKC</sequence>
<keyword evidence="1" id="KW-0547">Nucleotide-binding</keyword>
<evidence type="ECO:0000259" key="3">
    <source>
        <dbReference type="PROSITE" id="PS50011"/>
    </source>
</evidence>
<comment type="caution">
    <text evidence="4">The sequence shown here is derived from an EMBL/GenBank/DDBJ whole genome shotgun (WGS) entry which is preliminary data.</text>
</comment>
<dbReference type="Proteomes" id="UP001432027">
    <property type="component" value="Unassembled WGS sequence"/>
</dbReference>
<keyword evidence="5" id="KW-1185">Reference proteome</keyword>
<feature type="non-terminal residue" evidence="4">
    <location>
        <position position="1"/>
    </location>
</feature>
<dbReference type="PROSITE" id="PS00109">
    <property type="entry name" value="PROTEIN_KINASE_TYR"/>
    <property type="match status" value="1"/>
</dbReference>
<dbReference type="PANTHER" id="PTHR24418">
    <property type="entry name" value="TYROSINE-PROTEIN KINASE"/>
    <property type="match status" value="1"/>
</dbReference>
<dbReference type="Pfam" id="PF07714">
    <property type="entry name" value="PK_Tyr_Ser-Thr"/>
    <property type="match status" value="1"/>
</dbReference>
<proteinExistence type="predicted"/>
<dbReference type="AlphaFoldDB" id="A0AAV5TCD1"/>
<feature type="domain" description="Protein kinase" evidence="3">
    <location>
        <begin position="1"/>
        <end position="129"/>
    </location>
</feature>
<accession>A0AAV5TCD1</accession>
<evidence type="ECO:0000256" key="1">
    <source>
        <dbReference type="ARBA" id="ARBA00022741"/>
    </source>
</evidence>
<organism evidence="4 5">
    <name type="scientific">Pristionchus entomophagus</name>
    <dbReference type="NCBI Taxonomy" id="358040"/>
    <lineage>
        <taxon>Eukaryota</taxon>
        <taxon>Metazoa</taxon>
        <taxon>Ecdysozoa</taxon>
        <taxon>Nematoda</taxon>
        <taxon>Chromadorea</taxon>
        <taxon>Rhabditida</taxon>
        <taxon>Rhabditina</taxon>
        <taxon>Diplogasteromorpha</taxon>
        <taxon>Diplogasteroidea</taxon>
        <taxon>Neodiplogasteridae</taxon>
        <taxon>Pristionchus</taxon>
    </lineage>
</organism>
<dbReference type="PROSITE" id="PS50011">
    <property type="entry name" value="PROTEIN_KINASE_DOM"/>
    <property type="match status" value="1"/>
</dbReference>
<dbReference type="InterPro" id="IPR011009">
    <property type="entry name" value="Kinase-like_dom_sf"/>
</dbReference>
<dbReference type="EMBL" id="BTSX01000003">
    <property type="protein sequence ID" value="GMS90075.1"/>
    <property type="molecule type" value="Genomic_DNA"/>
</dbReference>
<dbReference type="GO" id="GO:0005524">
    <property type="term" value="F:ATP binding"/>
    <property type="evidence" value="ECO:0007669"/>
    <property type="project" value="UniProtKB-KW"/>
</dbReference>